<comment type="caution">
    <text evidence="2">The sequence shown here is derived from an EMBL/GenBank/DDBJ whole genome shotgun (WGS) entry which is preliminary data.</text>
</comment>
<feature type="compositionally biased region" description="Polar residues" evidence="1">
    <location>
        <begin position="1"/>
        <end position="12"/>
    </location>
</feature>
<proteinExistence type="predicted"/>
<keyword evidence="3" id="KW-1185">Reference proteome</keyword>
<feature type="region of interest" description="Disordered" evidence="1">
    <location>
        <begin position="1"/>
        <end position="122"/>
    </location>
</feature>
<name>A0A9J6FKS4_HAELO</name>
<sequence>MSQKSQKQSDSGRSSEEDRGLAAPRQRRGRNIQEDPDVMTQKQSNSGVTSLDGSGSATPKQSGSGQNHEFATPRQNGSGPNSQSDPSQGTPKRSSARSSQIDPSSSSLKAANDDDAERHSRQQEILQQLTADNLESPGTPSSRMVCLWPTAENSQNMLHGQCWLVDPLEEYIRANSTYGTSDCFVLNHINTFSDRGELVYLDIKRKHEPLKLTFTKSPVVDCDEAAPAGDVSIEEAEEEGPVDILQ</sequence>
<dbReference type="EMBL" id="JABSTR010000001">
    <property type="protein sequence ID" value="KAH9363064.1"/>
    <property type="molecule type" value="Genomic_DNA"/>
</dbReference>
<evidence type="ECO:0000256" key="1">
    <source>
        <dbReference type="SAM" id="MobiDB-lite"/>
    </source>
</evidence>
<evidence type="ECO:0000313" key="2">
    <source>
        <dbReference type="EMBL" id="KAH9363064.1"/>
    </source>
</evidence>
<reference evidence="2 3" key="1">
    <citation type="journal article" date="2020" name="Cell">
        <title>Large-Scale Comparative Analyses of Tick Genomes Elucidate Their Genetic Diversity and Vector Capacities.</title>
        <authorList>
            <consortium name="Tick Genome and Microbiome Consortium (TIGMIC)"/>
            <person name="Jia N."/>
            <person name="Wang J."/>
            <person name="Shi W."/>
            <person name="Du L."/>
            <person name="Sun Y."/>
            <person name="Zhan W."/>
            <person name="Jiang J.F."/>
            <person name="Wang Q."/>
            <person name="Zhang B."/>
            <person name="Ji P."/>
            <person name="Bell-Sakyi L."/>
            <person name="Cui X.M."/>
            <person name="Yuan T.T."/>
            <person name="Jiang B.G."/>
            <person name="Yang W.F."/>
            <person name="Lam T.T."/>
            <person name="Chang Q.C."/>
            <person name="Ding S.J."/>
            <person name="Wang X.J."/>
            <person name="Zhu J.G."/>
            <person name="Ruan X.D."/>
            <person name="Zhao L."/>
            <person name="Wei J.T."/>
            <person name="Ye R.Z."/>
            <person name="Que T.C."/>
            <person name="Du C.H."/>
            <person name="Zhou Y.H."/>
            <person name="Cheng J.X."/>
            <person name="Dai P.F."/>
            <person name="Guo W.B."/>
            <person name="Han X.H."/>
            <person name="Huang E.J."/>
            <person name="Li L.F."/>
            <person name="Wei W."/>
            <person name="Gao Y.C."/>
            <person name="Liu J.Z."/>
            <person name="Shao H.Z."/>
            <person name="Wang X."/>
            <person name="Wang C.C."/>
            <person name="Yang T.C."/>
            <person name="Huo Q.B."/>
            <person name="Li W."/>
            <person name="Chen H.Y."/>
            <person name="Chen S.E."/>
            <person name="Zhou L.G."/>
            <person name="Ni X.B."/>
            <person name="Tian J.H."/>
            <person name="Sheng Y."/>
            <person name="Liu T."/>
            <person name="Pan Y.S."/>
            <person name="Xia L.Y."/>
            <person name="Li J."/>
            <person name="Zhao F."/>
            <person name="Cao W.C."/>
        </authorList>
    </citation>
    <scope>NUCLEOTIDE SEQUENCE [LARGE SCALE GENOMIC DNA]</scope>
    <source>
        <strain evidence="2">HaeL-2018</strain>
    </source>
</reference>
<organism evidence="2 3">
    <name type="scientific">Haemaphysalis longicornis</name>
    <name type="common">Bush tick</name>
    <dbReference type="NCBI Taxonomy" id="44386"/>
    <lineage>
        <taxon>Eukaryota</taxon>
        <taxon>Metazoa</taxon>
        <taxon>Ecdysozoa</taxon>
        <taxon>Arthropoda</taxon>
        <taxon>Chelicerata</taxon>
        <taxon>Arachnida</taxon>
        <taxon>Acari</taxon>
        <taxon>Parasitiformes</taxon>
        <taxon>Ixodida</taxon>
        <taxon>Ixodoidea</taxon>
        <taxon>Ixodidae</taxon>
        <taxon>Haemaphysalinae</taxon>
        <taxon>Haemaphysalis</taxon>
    </lineage>
</organism>
<dbReference type="VEuPathDB" id="VectorBase:HLOH_061089"/>
<dbReference type="Proteomes" id="UP000821853">
    <property type="component" value="Chromosome 1"/>
</dbReference>
<accession>A0A9J6FKS4</accession>
<dbReference type="AlphaFoldDB" id="A0A9J6FKS4"/>
<feature type="compositionally biased region" description="Polar residues" evidence="1">
    <location>
        <begin position="40"/>
        <end position="109"/>
    </location>
</feature>
<dbReference type="OrthoDB" id="362021at2759"/>
<gene>
    <name evidence="2" type="ORF">HPB48_014154</name>
</gene>
<evidence type="ECO:0000313" key="3">
    <source>
        <dbReference type="Proteomes" id="UP000821853"/>
    </source>
</evidence>
<protein>
    <submittedName>
        <fullName evidence="2">Uncharacterized protein</fullName>
    </submittedName>
</protein>